<feature type="domain" description="Mediator complex subunit 15 KIX" evidence="4">
    <location>
        <begin position="13"/>
        <end position="92"/>
    </location>
</feature>
<evidence type="ECO:0000313" key="5">
    <source>
        <dbReference type="EMBL" id="CAI9093701.1"/>
    </source>
</evidence>
<dbReference type="Proteomes" id="UP001161247">
    <property type="component" value="Chromosome 2"/>
</dbReference>
<comment type="subcellular location">
    <subcellularLocation>
        <location evidence="1">Nucleus</location>
    </subcellularLocation>
</comment>
<dbReference type="GO" id="GO:0003712">
    <property type="term" value="F:transcription coregulator activity"/>
    <property type="evidence" value="ECO:0007669"/>
    <property type="project" value="InterPro"/>
</dbReference>
<evidence type="ECO:0000256" key="3">
    <source>
        <dbReference type="SAM" id="MobiDB-lite"/>
    </source>
</evidence>
<dbReference type="InterPro" id="IPR036546">
    <property type="entry name" value="MED15_KIX"/>
</dbReference>
<evidence type="ECO:0000256" key="2">
    <source>
        <dbReference type="ARBA" id="ARBA00023242"/>
    </source>
</evidence>
<dbReference type="AlphaFoldDB" id="A0AAV1CDK2"/>
<accession>A0AAV1CDK2</accession>
<dbReference type="Pfam" id="PF16987">
    <property type="entry name" value="KIX_2"/>
    <property type="match status" value="1"/>
</dbReference>
<dbReference type="EMBL" id="OX459119">
    <property type="protein sequence ID" value="CAI9093701.1"/>
    <property type="molecule type" value="Genomic_DNA"/>
</dbReference>
<dbReference type="GO" id="GO:0006355">
    <property type="term" value="P:regulation of DNA-templated transcription"/>
    <property type="evidence" value="ECO:0007669"/>
    <property type="project" value="InterPro"/>
</dbReference>
<reference evidence="5" key="1">
    <citation type="submission" date="2023-03" db="EMBL/GenBank/DDBJ databases">
        <authorList>
            <person name="Julca I."/>
        </authorList>
    </citation>
    <scope>NUCLEOTIDE SEQUENCE</scope>
</reference>
<feature type="compositionally biased region" description="Polar residues" evidence="3">
    <location>
        <begin position="1"/>
        <end position="20"/>
    </location>
</feature>
<keyword evidence="2" id="KW-0539">Nucleus</keyword>
<keyword evidence="6" id="KW-1185">Reference proteome</keyword>
<dbReference type="InterPro" id="IPR036529">
    <property type="entry name" value="KIX_dom_sf"/>
</dbReference>
<feature type="region of interest" description="Disordered" evidence="3">
    <location>
        <begin position="1"/>
        <end position="22"/>
    </location>
</feature>
<name>A0AAV1CDK2_OLDCO</name>
<dbReference type="SUPFAM" id="SSF47040">
    <property type="entry name" value="Kix domain of CBP (creb binding protein)"/>
    <property type="match status" value="1"/>
</dbReference>
<evidence type="ECO:0000313" key="6">
    <source>
        <dbReference type="Proteomes" id="UP001161247"/>
    </source>
</evidence>
<dbReference type="Gene3D" id="1.10.246.20">
    <property type="entry name" value="Coactivator CBP, KIX domain"/>
    <property type="match status" value="1"/>
</dbReference>
<dbReference type="GO" id="GO:0005634">
    <property type="term" value="C:nucleus"/>
    <property type="evidence" value="ECO:0007669"/>
    <property type="project" value="UniProtKB-SubCell"/>
</dbReference>
<gene>
    <name evidence="5" type="ORF">OLC1_LOCUS5046</name>
</gene>
<protein>
    <submittedName>
        <fullName evidence="5">OLC1v1029260C1</fullName>
    </submittedName>
</protein>
<proteinExistence type="predicted"/>
<evidence type="ECO:0000259" key="4">
    <source>
        <dbReference type="Pfam" id="PF16987"/>
    </source>
</evidence>
<evidence type="ECO:0000256" key="1">
    <source>
        <dbReference type="ARBA" id="ARBA00004123"/>
    </source>
</evidence>
<organism evidence="5 6">
    <name type="scientific">Oldenlandia corymbosa var. corymbosa</name>
    <dbReference type="NCBI Taxonomy" id="529605"/>
    <lineage>
        <taxon>Eukaryota</taxon>
        <taxon>Viridiplantae</taxon>
        <taxon>Streptophyta</taxon>
        <taxon>Embryophyta</taxon>
        <taxon>Tracheophyta</taxon>
        <taxon>Spermatophyta</taxon>
        <taxon>Magnoliopsida</taxon>
        <taxon>eudicotyledons</taxon>
        <taxon>Gunneridae</taxon>
        <taxon>Pentapetalae</taxon>
        <taxon>asterids</taxon>
        <taxon>lamiids</taxon>
        <taxon>Gentianales</taxon>
        <taxon>Rubiaceae</taxon>
        <taxon>Rubioideae</taxon>
        <taxon>Spermacoceae</taxon>
        <taxon>Hedyotis-Oldenlandia complex</taxon>
        <taxon>Oldenlandia</taxon>
    </lineage>
</organism>
<sequence>MGSPSPTTAAIASDWRTQIQPGGRERVKDELFEKSMRIFVQHHHWLPGAKVLSSWKQIMTDLEEKIYREANSEPEYMTTIAKNVLIMETEFPTKAPLPIVDSHSFYDSTN</sequence>